<organism evidence="2 3">
    <name type="scientific">Gryllotalpicola daejeonensis</name>
    <dbReference type="NCBI Taxonomy" id="993087"/>
    <lineage>
        <taxon>Bacteria</taxon>
        <taxon>Bacillati</taxon>
        <taxon>Actinomycetota</taxon>
        <taxon>Actinomycetes</taxon>
        <taxon>Micrococcales</taxon>
        <taxon>Microbacteriaceae</taxon>
        <taxon>Gryllotalpicola</taxon>
    </lineage>
</organism>
<reference evidence="2" key="2">
    <citation type="submission" date="2023-12" db="EMBL/GenBank/DDBJ databases">
        <authorList>
            <person name="Sun Q."/>
            <person name="Inoue M."/>
        </authorList>
    </citation>
    <scope>NUCLEOTIDE SEQUENCE</scope>
    <source>
        <strain evidence="2">JCM 17590</strain>
    </source>
</reference>
<comment type="caution">
    <text evidence="2">The sequence shown here is derived from an EMBL/GenBank/DDBJ whole genome shotgun (WGS) entry which is preliminary data.</text>
</comment>
<dbReference type="SUPFAM" id="SSF53474">
    <property type="entry name" value="alpha/beta-Hydrolases"/>
    <property type="match status" value="1"/>
</dbReference>
<sequence>MTQVLDEFGYLDEEAREVGATGARLPVRRVETDSPGGRVSTLLWGDAPDLTFVHGAGLNAHTWDATLLALGRAALALDLPGHGESAWRDDFDYSAATNAGAVAAAIDDWAEGRAQTVVGQSLGGVTAVALAAQRPELVRALVLVDITPGLTAGDAAQVKDFLAGPLVFSSRDEIVEAALAAGIGSDRRKLERGVVLNTRVREDGSVVFKHHLAAPPAGARPEVDFSALWSPLENGDFPVLLVHGTHGFLSADRIAEFRTRVPRATTVELDAGHNVQEQQPAALAAAIGGSLSES</sequence>
<feature type="domain" description="AB hydrolase-1" evidence="1">
    <location>
        <begin position="52"/>
        <end position="286"/>
    </location>
</feature>
<name>A0ABP7ZMX3_9MICO</name>
<keyword evidence="3" id="KW-1185">Reference proteome</keyword>
<dbReference type="Proteomes" id="UP001415169">
    <property type="component" value="Unassembled WGS sequence"/>
</dbReference>
<dbReference type="GO" id="GO:0016787">
    <property type="term" value="F:hydrolase activity"/>
    <property type="evidence" value="ECO:0007669"/>
    <property type="project" value="UniProtKB-KW"/>
</dbReference>
<dbReference type="PANTHER" id="PTHR43194:SF2">
    <property type="entry name" value="PEROXISOMAL MEMBRANE PROTEIN LPX1"/>
    <property type="match status" value="1"/>
</dbReference>
<accession>A0ABP7ZMX3</accession>
<dbReference type="InterPro" id="IPR029058">
    <property type="entry name" value="AB_hydrolase_fold"/>
</dbReference>
<protein>
    <submittedName>
        <fullName evidence="2">Alpha/beta hydrolase</fullName>
    </submittedName>
</protein>
<dbReference type="EMBL" id="BAABBV010000002">
    <property type="protein sequence ID" value="GAA4165207.1"/>
    <property type="molecule type" value="Genomic_DNA"/>
</dbReference>
<reference evidence="2" key="1">
    <citation type="journal article" date="2014" name="Int. J. Syst. Evol. Microbiol.">
        <title>Complete genome of a new Firmicutes species belonging to the dominant human colonic microbiota ('Ruminococcus bicirculans') reveals two chromosomes and a selective capacity to utilize plant glucans.</title>
        <authorList>
            <consortium name="NISC Comparative Sequencing Program"/>
            <person name="Wegmann U."/>
            <person name="Louis P."/>
            <person name="Goesmann A."/>
            <person name="Henrissat B."/>
            <person name="Duncan S.H."/>
            <person name="Flint H.J."/>
        </authorList>
    </citation>
    <scope>NUCLEOTIDE SEQUENCE</scope>
    <source>
        <strain evidence="2">JCM 17590</strain>
    </source>
</reference>
<proteinExistence type="predicted"/>
<dbReference type="PANTHER" id="PTHR43194">
    <property type="entry name" value="HYDROLASE ALPHA/BETA FOLD FAMILY"/>
    <property type="match status" value="1"/>
</dbReference>
<evidence type="ECO:0000313" key="3">
    <source>
        <dbReference type="Proteomes" id="UP001415169"/>
    </source>
</evidence>
<dbReference type="InterPro" id="IPR000073">
    <property type="entry name" value="AB_hydrolase_1"/>
</dbReference>
<gene>
    <name evidence="2" type="ORF">GCM10022286_28010</name>
</gene>
<dbReference type="InterPro" id="IPR050228">
    <property type="entry name" value="Carboxylesterase_BioH"/>
</dbReference>
<dbReference type="PRINTS" id="PR00111">
    <property type="entry name" value="ABHYDROLASE"/>
</dbReference>
<dbReference type="Pfam" id="PF12697">
    <property type="entry name" value="Abhydrolase_6"/>
    <property type="match status" value="1"/>
</dbReference>
<dbReference type="Gene3D" id="3.40.50.1820">
    <property type="entry name" value="alpha/beta hydrolase"/>
    <property type="match status" value="1"/>
</dbReference>
<evidence type="ECO:0000259" key="1">
    <source>
        <dbReference type="Pfam" id="PF12697"/>
    </source>
</evidence>
<evidence type="ECO:0000313" key="2">
    <source>
        <dbReference type="EMBL" id="GAA4165207.1"/>
    </source>
</evidence>
<dbReference type="RefSeq" id="WP_344792505.1">
    <property type="nucleotide sequence ID" value="NZ_BAABBV010000002.1"/>
</dbReference>
<keyword evidence="2" id="KW-0378">Hydrolase</keyword>